<keyword evidence="6 8" id="KW-1133">Transmembrane helix</keyword>
<dbReference type="EMBL" id="GEBQ01030485">
    <property type="protein sequence ID" value="JAT09492.1"/>
    <property type="molecule type" value="Transcribed_RNA"/>
</dbReference>
<feature type="transmembrane region" description="Helical" evidence="8">
    <location>
        <begin position="17"/>
        <end position="36"/>
    </location>
</feature>
<evidence type="ECO:0000256" key="1">
    <source>
        <dbReference type="ARBA" id="ARBA00004651"/>
    </source>
</evidence>
<comment type="subcellular location">
    <subcellularLocation>
        <location evidence="1">Cell membrane</location>
        <topology evidence="1">Multi-pass membrane protein</topology>
    </subcellularLocation>
</comment>
<feature type="transmembrane region" description="Helical" evidence="8">
    <location>
        <begin position="297"/>
        <end position="316"/>
    </location>
</feature>
<dbReference type="PROSITE" id="PS00216">
    <property type="entry name" value="SUGAR_TRANSPORT_1"/>
    <property type="match status" value="1"/>
</dbReference>
<evidence type="ECO:0000256" key="6">
    <source>
        <dbReference type="ARBA" id="ARBA00022989"/>
    </source>
</evidence>
<evidence type="ECO:0000256" key="8">
    <source>
        <dbReference type="SAM" id="Phobius"/>
    </source>
</evidence>
<feature type="transmembrane region" description="Helical" evidence="8">
    <location>
        <begin position="88"/>
        <end position="107"/>
    </location>
</feature>
<dbReference type="InterPro" id="IPR005828">
    <property type="entry name" value="MFS_sugar_transport-like"/>
</dbReference>
<dbReference type="PROSITE" id="PS50850">
    <property type="entry name" value="MFS"/>
    <property type="match status" value="1"/>
</dbReference>
<feature type="transmembrane region" description="Helical" evidence="8">
    <location>
        <begin position="426"/>
        <end position="444"/>
    </location>
</feature>
<accession>A0A1B6KDF5</accession>
<dbReference type="Pfam" id="PF00083">
    <property type="entry name" value="Sugar_tr"/>
    <property type="match status" value="1"/>
</dbReference>
<keyword evidence="4" id="KW-0762">Sugar transport</keyword>
<evidence type="ECO:0000256" key="5">
    <source>
        <dbReference type="ARBA" id="ARBA00022692"/>
    </source>
</evidence>
<dbReference type="InterPro" id="IPR020846">
    <property type="entry name" value="MFS_dom"/>
</dbReference>
<feature type="transmembrane region" description="Helical" evidence="8">
    <location>
        <begin position="113"/>
        <end position="134"/>
    </location>
</feature>
<evidence type="ECO:0000256" key="2">
    <source>
        <dbReference type="ARBA" id="ARBA00022448"/>
    </source>
</evidence>
<feature type="domain" description="Major facilitator superfamily (MFS) profile" evidence="9">
    <location>
        <begin position="12"/>
        <end position="448"/>
    </location>
</feature>
<keyword evidence="2" id="KW-0813">Transport</keyword>
<name>A0A1B6KDF5_9HEMI</name>
<dbReference type="AlphaFoldDB" id="A0A1B6KDF5"/>
<keyword evidence="3" id="KW-1003">Cell membrane</keyword>
<feature type="transmembrane region" description="Helical" evidence="8">
    <location>
        <begin position="359"/>
        <end position="381"/>
    </location>
</feature>
<sequence>MGICNSSDQKSGLRNQYVAAITGSLCFTLVGASTAWPSPTLIKMANHQTPLELNVIQISWMVSLMFLGHITSPIPAGYIMDWFGRKKTCLYMSVLPFTSWLLIYFAHSPFHLYIARYAAGLWIGITSTIVPVYVGEIAGTELRSALTTINNCLFNFGILFSYIVGPYVSYYNLAIACEALVVVFFCSFLFMPESPHYFLKNGKKEDAFKSLIWLRQGQSEEEIKAELGRIEEAIETIKNQTGSLKDIWYDPGNRKAFIISVVYAVLKRLSGSNIIQAYVSVTLPPVSLGVLDPDSCVIVIGIISFISSVVATPISARFRRRPLMTISCGGCAVTCAVVMVWFYLDQFTVINVSHYSDAIFWSLTLYYVVFNLAFGPIGTSIKGEVFSANVKALSSSLTTLSVAITAFIMNKYYLIFDDSIGMYVNYLIYLIACILALVFTWVYVPEMHNKSLEEIRELLSGGTKVKKINNSNP</sequence>
<dbReference type="InterPro" id="IPR005829">
    <property type="entry name" value="Sugar_transporter_CS"/>
</dbReference>
<dbReference type="PRINTS" id="PR00171">
    <property type="entry name" value="SUGRTRNSPORT"/>
</dbReference>
<protein>
    <recommendedName>
        <fullName evidence="9">Major facilitator superfamily (MFS) profile domain-containing protein</fullName>
    </recommendedName>
</protein>
<evidence type="ECO:0000313" key="10">
    <source>
        <dbReference type="EMBL" id="JAT09492.1"/>
    </source>
</evidence>
<evidence type="ECO:0000256" key="7">
    <source>
        <dbReference type="ARBA" id="ARBA00023136"/>
    </source>
</evidence>
<dbReference type="InterPro" id="IPR036259">
    <property type="entry name" value="MFS_trans_sf"/>
</dbReference>
<dbReference type="GO" id="GO:0022857">
    <property type="term" value="F:transmembrane transporter activity"/>
    <property type="evidence" value="ECO:0007669"/>
    <property type="project" value="InterPro"/>
</dbReference>
<feature type="transmembrane region" description="Helical" evidence="8">
    <location>
        <begin position="323"/>
        <end position="344"/>
    </location>
</feature>
<proteinExistence type="predicted"/>
<evidence type="ECO:0000256" key="3">
    <source>
        <dbReference type="ARBA" id="ARBA00022475"/>
    </source>
</evidence>
<keyword evidence="7 8" id="KW-0472">Membrane</keyword>
<dbReference type="InterPro" id="IPR050549">
    <property type="entry name" value="MFS_Trehalose_Transporter"/>
</dbReference>
<organism evidence="10">
    <name type="scientific">Graphocephala atropunctata</name>
    <dbReference type="NCBI Taxonomy" id="36148"/>
    <lineage>
        <taxon>Eukaryota</taxon>
        <taxon>Metazoa</taxon>
        <taxon>Ecdysozoa</taxon>
        <taxon>Arthropoda</taxon>
        <taxon>Hexapoda</taxon>
        <taxon>Insecta</taxon>
        <taxon>Pterygota</taxon>
        <taxon>Neoptera</taxon>
        <taxon>Paraneoptera</taxon>
        <taxon>Hemiptera</taxon>
        <taxon>Auchenorrhyncha</taxon>
        <taxon>Membracoidea</taxon>
        <taxon>Cicadellidae</taxon>
        <taxon>Cicadellinae</taxon>
        <taxon>Cicadellini</taxon>
        <taxon>Graphocephala</taxon>
    </lineage>
</organism>
<dbReference type="FunFam" id="1.20.1250.20:FF:000218">
    <property type="entry name" value="facilitated trehalose transporter Tret1"/>
    <property type="match status" value="1"/>
</dbReference>
<feature type="transmembrane region" description="Helical" evidence="8">
    <location>
        <begin position="146"/>
        <end position="164"/>
    </location>
</feature>
<reference evidence="10" key="1">
    <citation type="submission" date="2015-11" db="EMBL/GenBank/DDBJ databases">
        <title>De novo transcriptome assembly of four potential Pierce s Disease insect vectors from Arizona vineyards.</title>
        <authorList>
            <person name="Tassone E.E."/>
        </authorList>
    </citation>
    <scope>NUCLEOTIDE SEQUENCE</scope>
</reference>
<feature type="transmembrane region" description="Helical" evidence="8">
    <location>
        <begin position="170"/>
        <end position="191"/>
    </location>
</feature>
<feature type="transmembrane region" description="Helical" evidence="8">
    <location>
        <begin position="274"/>
        <end position="291"/>
    </location>
</feature>
<dbReference type="PANTHER" id="PTHR48021:SF46">
    <property type="entry name" value="MAJOR FACILITATOR SUPERFAMILY (MFS) PROFILE DOMAIN-CONTAINING PROTEIN"/>
    <property type="match status" value="1"/>
</dbReference>
<feature type="transmembrane region" description="Helical" evidence="8">
    <location>
        <begin position="393"/>
        <end position="414"/>
    </location>
</feature>
<dbReference type="Gene3D" id="1.20.1250.20">
    <property type="entry name" value="MFS general substrate transporter like domains"/>
    <property type="match status" value="1"/>
</dbReference>
<evidence type="ECO:0000256" key="4">
    <source>
        <dbReference type="ARBA" id="ARBA00022597"/>
    </source>
</evidence>
<dbReference type="GO" id="GO:0005886">
    <property type="term" value="C:plasma membrane"/>
    <property type="evidence" value="ECO:0007669"/>
    <property type="project" value="UniProtKB-SubCell"/>
</dbReference>
<feature type="transmembrane region" description="Helical" evidence="8">
    <location>
        <begin position="56"/>
        <end position="76"/>
    </location>
</feature>
<keyword evidence="5 8" id="KW-0812">Transmembrane</keyword>
<dbReference type="PANTHER" id="PTHR48021">
    <property type="match status" value="1"/>
</dbReference>
<dbReference type="InterPro" id="IPR003663">
    <property type="entry name" value="Sugar/inositol_transpt"/>
</dbReference>
<evidence type="ECO:0000259" key="9">
    <source>
        <dbReference type="PROSITE" id="PS50850"/>
    </source>
</evidence>
<gene>
    <name evidence="10" type="ORF">g.20851</name>
</gene>
<dbReference type="SUPFAM" id="SSF103473">
    <property type="entry name" value="MFS general substrate transporter"/>
    <property type="match status" value="1"/>
</dbReference>